<dbReference type="SMART" id="SM00060">
    <property type="entry name" value="FN3"/>
    <property type="match status" value="2"/>
</dbReference>
<dbReference type="PANTHER" id="PTHR32097:SF17">
    <property type="entry name" value="CAMP-BINDING PROTEIN 1-RELATED"/>
    <property type="match status" value="1"/>
</dbReference>
<reference evidence="3" key="1">
    <citation type="submission" date="2021-02" db="EMBL/GenBank/DDBJ databases">
        <authorList>
            <person name="Dougan E. K."/>
            <person name="Rhodes N."/>
            <person name="Thang M."/>
            <person name="Chan C."/>
        </authorList>
    </citation>
    <scope>NUCLEOTIDE SEQUENCE</scope>
</reference>
<gene>
    <name evidence="3" type="ORF">PGLA1383_LOCUS27475</name>
</gene>
<proteinExistence type="predicted"/>
<dbReference type="EMBL" id="CAJNNV010024375">
    <property type="protein sequence ID" value="CAE8609649.1"/>
    <property type="molecule type" value="Genomic_DNA"/>
</dbReference>
<dbReference type="InterPro" id="IPR036116">
    <property type="entry name" value="FN3_sf"/>
</dbReference>
<feature type="region of interest" description="Disordered" evidence="1">
    <location>
        <begin position="1705"/>
        <end position="1841"/>
    </location>
</feature>
<evidence type="ECO:0000313" key="3">
    <source>
        <dbReference type="EMBL" id="CAE8609649.1"/>
    </source>
</evidence>
<dbReference type="InterPro" id="IPR051324">
    <property type="entry name" value="Stress/Tellurium_Resist"/>
</dbReference>
<dbReference type="InterPro" id="IPR013783">
    <property type="entry name" value="Ig-like_fold"/>
</dbReference>
<feature type="domain" description="Fibronectin type-III" evidence="2">
    <location>
        <begin position="206"/>
        <end position="290"/>
    </location>
</feature>
<dbReference type="InterPro" id="IPR003961">
    <property type="entry name" value="FN3_dom"/>
</dbReference>
<dbReference type="SUPFAM" id="SSF49265">
    <property type="entry name" value="Fibronectin type III"/>
    <property type="match status" value="1"/>
</dbReference>
<feature type="region of interest" description="Disordered" evidence="1">
    <location>
        <begin position="1872"/>
        <end position="1928"/>
    </location>
</feature>
<dbReference type="Gene3D" id="2.60.60.30">
    <property type="entry name" value="sav2460 like domains"/>
    <property type="match status" value="2"/>
</dbReference>
<dbReference type="Proteomes" id="UP000654075">
    <property type="component" value="Unassembled WGS sequence"/>
</dbReference>
<evidence type="ECO:0000313" key="4">
    <source>
        <dbReference type="Proteomes" id="UP000654075"/>
    </source>
</evidence>
<feature type="compositionally biased region" description="Basic and acidic residues" evidence="1">
    <location>
        <begin position="1910"/>
        <end position="1920"/>
    </location>
</feature>
<feature type="compositionally biased region" description="Basic residues" evidence="1">
    <location>
        <begin position="1878"/>
        <end position="1892"/>
    </location>
</feature>
<sequence length="1928" mass="213129">MTMVREACFGRYLSAARDFSMRVFGSQDGSRIRETRLCVKALFPNISDILAASSVHLRSGQPVVVRYRLAGACNYWHANHQVLKDEREPLPWPVPRKVLGETPFVALVPRGLRWTGAGGGGFYLGTQPFNCIDPGLRADLPTERESGQPILFGSVELVAPYLMRGTGRDNEAVQDFELRLFCSRKGRIIGCVGEPVPVKVQHQARPPPMASLQACCDGRRITLKWSALNLGLTSAGICGPVQAVKLSVKTATSEECLMIKAESAEYEMDDLTPDTEYDFHLRPENEVGAGREASCSCRTNSRCSVPQQVSRASASTTQVHICWRAPEVLGNEHTKDRFQLNAESTIRYEAKLKVEDPERLMKQRLMKQNSIHSNKGRKAMLSPKHSKENYELTDDEGDAALSRRIIWQAGSWNKNPDGSLIAKLAGLRPDTLYGMVGFCAVNSMGLGVQAKDLQFWTMPQVPQIVGIRVRQGLVILTLSQTGGSHVTEFAAVVTLDDGKEETVLSLPEADLRKPEPGSDSPPELPLPFEKMPASEASDLPHYVKLRAKNPGGWSEWSRNVQTVAIARQQGADVAQAMLVQAMDKRQTEELAQVLRDVRDIEFSDNGCYVEQASELLRVLESEVCNRLDSARGIEELKLALKAGYQERLPAYLIQRAVERLGTLLTAALETAQHMHLPSEEAARGLLRSITLSEDLLKAALETGAIPDLAKALESATKSLREDELIAQVSSLNEARFPEELSEALKEAARSQVSHEEIEQDSRLLHHLKGVDVAVGPEVPPSLLAAAENQLSCLLNLHAAIAAGDVPATYRTLRLAYVVAGVKEVELSEPRKVQKKWSALVRKVEMARSFASTSRLKQALTNTDGSDICKEQLAEGHASLQASMGRDEAEVSLREAIQRCDSETLQTALHEACDADVRDRALLATGRSLLHRLLHLRVKLTKAIESMDLERLHTSIQESKDALADTDMVRAKKLLLELQEDEFSRLDRTLKHAKDLKDFRTFDGFLVRAELAAQYGVAVHELDLEGHVSDWPGRLDQNPYNVFGVGFTEPQKELDIVNLPSSVVSGEIQLDFFPRGITEELMTLPSEIVEAHVKVLVEGVGAISDLLAPEDELRRMMTTMSVLDDGAHLHVAVQIAIYLRAQNTCRDVIEAFFRSESLEEDSLENLQVEVEDVNVDVEDFLLDDPPLPLPPLPLRRCFGAALQAAPTAKSKSIDEFSGARRHAQGWLDVPEDLGRGCLFNVCGRVLRKVTFEVSWLEPTWPTEAIAAGAFCFAMDGDHLVDIVSARSLHGAQYGIDQTAFRVTTKGVDALFGGVRHLSFDKKELPADGGPNESRAARHSMQLRLDLLPERVTDLFFLLSSSNARDLVKACKNISCTIVDAEIGAQLAKFKKAESKASFEAVILCAMYKMGDGRWRVASTNITCSGSARDFKPAINKLLELGYPRNLGMAGHENVILDAMRKNLELRRHLKPTAVTIVPSTSTLCIEYVIECWQDGEGSQADALVRKIHRQEFHAAVCEAVASTAAETVKPEHLRVSVARARPLSKLLIQSRWEFPEIKRNDLRDHSYLDGAVFTFAKQCLQEVIDYRGSHGVRIVHNGVIDYNGVWLGPIGIGDATDDAVRFAGIHLDDLPRTGKCTFEVNLDGLPPNTTDLYVTMSSPSGKDMSKYSHLVVALMDADNPLHEVVNCVLRSKPQSEGLIFCRLARASQQQPQQQPQQPQQQPQQQQSQHPKTLSGEVSPHQQQQHSPQDHLKLLSGESSQKSQQRYKTPAGESSQPLQQFRPHQQKTLSGESSKPGAARSSLSPPPGGGSTTLCPGRSANDDRVPGEWSLGAFRSSTDGSANDLRPVIKKVRDIQRHLYVSTESWPHQMGRFTAEQRAGRKCRPQAQRRKSNLKRQASNDSVASLLGWSPSHHEGKQRGVSDFDEYDFD</sequence>
<feature type="compositionally biased region" description="Low complexity" evidence="1">
    <location>
        <begin position="1706"/>
        <end position="1727"/>
    </location>
</feature>
<evidence type="ECO:0000256" key="1">
    <source>
        <dbReference type="SAM" id="MobiDB-lite"/>
    </source>
</evidence>
<evidence type="ECO:0000259" key="2">
    <source>
        <dbReference type="SMART" id="SM00060"/>
    </source>
</evidence>
<organism evidence="3 4">
    <name type="scientific">Polarella glacialis</name>
    <name type="common">Dinoflagellate</name>
    <dbReference type="NCBI Taxonomy" id="89957"/>
    <lineage>
        <taxon>Eukaryota</taxon>
        <taxon>Sar</taxon>
        <taxon>Alveolata</taxon>
        <taxon>Dinophyceae</taxon>
        <taxon>Suessiales</taxon>
        <taxon>Suessiaceae</taxon>
        <taxon>Polarella</taxon>
    </lineage>
</organism>
<comment type="caution">
    <text evidence="3">The sequence shown here is derived from an EMBL/GenBank/DDBJ whole genome shotgun (WGS) entry which is preliminary data.</text>
</comment>
<keyword evidence="4" id="KW-1185">Reference proteome</keyword>
<dbReference type="CDD" id="cd00063">
    <property type="entry name" value="FN3"/>
    <property type="match status" value="1"/>
</dbReference>
<name>A0A813FCX2_POLGL</name>
<protein>
    <recommendedName>
        <fullName evidence="2">Fibronectin type-III domain-containing protein</fullName>
    </recommendedName>
</protein>
<feature type="region of interest" description="Disordered" evidence="1">
    <location>
        <begin position="507"/>
        <end position="528"/>
    </location>
</feature>
<dbReference type="Gene3D" id="2.60.40.10">
    <property type="entry name" value="Immunoglobulins"/>
    <property type="match status" value="1"/>
</dbReference>
<dbReference type="PANTHER" id="PTHR32097">
    <property type="entry name" value="CAMP-BINDING PROTEIN 1-RELATED"/>
    <property type="match status" value="1"/>
</dbReference>
<accession>A0A813FCX2</accession>
<feature type="domain" description="Fibronectin type-III" evidence="2">
    <location>
        <begin position="303"/>
        <end position="447"/>
    </location>
</feature>
<feature type="compositionally biased region" description="Polar residues" evidence="1">
    <location>
        <begin position="1755"/>
        <end position="1791"/>
    </location>
</feature>
<dbReference type="OrthoDB" id="420210at2759"/>